<reference evidence="2" key="1">
    <citation type="submission" date="2020-02" db="EMBL/GenBank/DDBJ databases">
        <authorList>
            <person name="Meier V. D."/>
        </authorList>
    </citation>
    <scope>NUCLEOTIDE SEQUENCE</scope>
    <source>
        <strain evidence="2">AVDCRST_MAG49</strain>
    </source>
</reference>
<accession>A0A6J4VL21</accession>
<name>A0A6J4VL21_9BACT</name>
<proteinExistence type="predicted"/>
<dbReference type="AlphaFoldDB" id="A0A6J4VL21"/>
<evidence type="ECO:0000313" key="2">
    <source>
        <dbReference type="EMBL" id="CAA9579242.1"/>
    </source>
</evidence>
<gene>
    <name evidence="2" type="ORF">AVDCRST_MAG49-4593</name>
</gene>
<feature type="region of interest" description="Disordered" evidence="1">
    <location>
        <begin position="1"/>
        <end position="37"/>
    </location>
</feature>
<dbReference type="EMBL" id="CADCWG010000323">
    <property type="protein sequence ID" value="CAA9579242.1"/>
    <property type="molecule type" value="Genomic_DNA"/>
</dbReference>
<evidence type="ECO:0000256" key="1">
    <source>
        <dbReference type="SAM" id="MobiDB-lite"/>
    </source>
</evidence>
<protein>
    <submittedName>
        <fullName evidence="2">Uncharacterized protein</fullName>
    </submittedName>
</protein>
<sequence>MEDRTFTRVPWQRRRRGDRTSDDASRAPPRQAAGEVA</sequence>
<organism evidence="2">
    <name type="scientific">uncultured Thermomicrobiales bacterium</name>
    <dbReference type="NCBI Taxonomy" id="1645740"/>
    <lineage>
        <taxon>Bacteria</taxon>
        <taxon>Pseudomonadati</taxon>
        <taxon>Thermomicrobiota</taxon>
        <taxon>Thermomicrobia</taxon>
        <taxon>Thermomicrobiales</taxon>
        <taxon>environmental samples</taxon>
    </lineage>
</organism>